<comment type="caution">
    <text evidence="3">The sequence shown here is derived from an EMBL/GenBank/DDBJ whole genome shotgun (WGS) entry which is preliminary data.</text>
</comment>
<dbReference type="EMBL" id="BAABGL010000018">
    <property type="protein sequence ID" value="GAA4393735.1"/>
    <property type="molecule type" value="Genomic_DNA"/>
</dbReference>
<dbReference type="InterPro" id="IPR021447">
    <property type="entry name" value="DUF3097_C"/>
</dbReference>
<dbReference type="InterPro" id="IPR053883">
    <property type="entry name" value="DUF3097_N"/>
</dbReference>
<name>A0ABP8JNQ9_9MICO</name>
<dbReference type="Pfam" id="PF22845">
    <property type="entry name" value="DUF3097_N"/>
    <property type="match status" value="1"/>
</dbReference>
<evidence type="ECO:0000313" key="4">
    <source>
        <dbReference type="Proteomes" id="UP001500642"/>
    </source>
</evidence>
<dbReference type="Pfam" id="PF11296">
    <property type="entry name" value="DUF3097_C"/>
    <property type="match status" value="1"/>
</dbReference>
<feature type="domain" description="DUF3097" evidence="2">
    <location>
        <begin position="52"/>
        <end position="114"/>
    </location>
</feature>
<evidence type="ECO:0000259" key="1">
    <source>
        <dbReference type="Pfam" id="PF11296"/>
    </source>
</evidence>
<evidence type="ECO:0000259" key="2">
    <source>
        <dbReference type="Pfam" id="PF22845"/>
    </source>
</evidence>
<feature type="domain" description="DUF3097" evidence="1">
    <location>
        <begin position="142"/>
        <end position="308"/>
    </location>
</feature>
<proteinExistence type="predicted"/>
<keyword evidence="4" id="KW-1185">Reference proteome</keyword>
<gene>
    <name evidence="3" type="ORF">GCM10023167_23030</name>
</gene>
<evidence type="ECO:0000313" key="3">
    <source>
        <dbReference type="EMBL" id="GAA4393735.1"/>
    </source>
</evidence>
<reference evidence="4" key="1">
    <citation type="journal article" date="2019" name="Int. J. Syst. Evol. Microbiol.">
        <title>The Global Catalogue of Microorganisms (GCM) 10K type strain sequencing project: providing services to taxonomists for standard genome sequencing and annotation.</title>
        <authorList>
            <consortium name="The Broad Institute Genomics Platform"/>
            <consortium name="The Broad Institute Genome Sequencing Center for Infectious Disease"/>
            <person name="Wu L."/>
            <person name="Ma J."/>
        </authorList>
    </citation>
    <scope>NUCLEOTIDE SEQUENCE [LARGE SCALE GENOMIC DNA]</scope>
    <source>
        <strain evidence="4">JCM 17808</strain>
    </source>
</reference>
<accession>A0ABP8JNQ9</accession>
<organism evidence="3 4">
    <name type="scientific">Brevibacterium pityocampae</name>
    <dbReference type="NCBI Taxonomy" id="506594"/>
    <lineage>
        <taxon>Bacteria</taxon>
        <taxon>Bacillati</taxon>
        <taxon>Actinomycetota</taxon>
        <taxon>Actinomycetes</taxon>
        <taxon>Micrococcales</taxon>
        <taxon>Brevibacteriaceae</taxon>
        <taxon>Brevibacterium</taxon>
    </lineage>
</organism>
<sequence>MFECQSYACGRVSPKTRVRATYSGLMTYSDPYGRDVLSASSPRARRRPESREVPVAPGLVVEDAGSGWVGAVVGFEKTSAGHVVHLEDRRGRTRPFPLGPGYLIDGSPVRLVRPVPRTRAPGRTASGSVAVPEARARVARGSRIWVEGKHDAELVEKIWGDDLRVEGVVVEPLGGLDDVADRLVEFGPDAAHRVGVLADHLVAGSKEMRIAEAVTRDPRYAGVVHFIGHPYVDIWQAVRPAVVGIAAWPEVPRGEDWKTGVLRRIGWPASDHRDVARAWQRILRSVSTIADVDPALSGRVEELIDFVTVEPGAH</sequence>
<dbReference type="Proteomes" id="UP001500642">
    <property type="component" value="Unassembled WGS sequence"/>
</dbReference>
<protein>
    <submittedName>
        <fullName evidence="3">DUF3097 domain-containing protein</fullName>
    </submittedName>
</protein>